<keyword evidence="3" id="KW-1185">Reference proteome</keyword>
<evidence type="ECO:0000313" key="2">
    <source>
        <dbReference type="EMBL" id="TKA23555.1"/>
    </source>
</evidence>
<comment type="caution">
    <text evidence="2">The sequence shown here is derived from an EMBL/GenBank/DDBJ whole genome shotgun (WGS) entry which is preliminary data.</text>
</comment>
<sequence length="314" mass="32857">MRNFAFLSFAVAASASIFERQEASCNGSLIGQRCIDDYLSAVCHPTNSTTYSVCVRTLTATATAGASASASDDCFWQQHEYLDFSAPCNAANAIGAQCQYGVNGINAITLRGDLRYQALPPQTPESERACICQSRLIENMLACDECYNAHGAEEPDRTADLASLSSSYCAVSNTPTTGWNAIFRQYYLSLSPLSLPTSTSSTATSLSDPIGNKTAISYYYTPSITGSDAYIVGLPTPTDFTSASTATRSEEFVTNPVTSNGQIIATAGLDERLIASSTSSAASSSSTAPDNGSGKREISAGAGVVAVAAMIALM</sequence>
<protein>
    <submittedName>
        <fullName evidence="2">Uncharacterized protein</fullName>
    </submittedName>
</protein>
<dbReference type="OrthoDB" id="3909290at2759"/>
<proteinExistence type="predicted"/>
<name>A0A4U0TP96_9PEZI</name>
<dbReference type="AlphaFoldDB" id="A0A4U0TP96"/>
<keyword evidence="1" id="KW-0732">Signal</keyword>
<evidence type="ECO:0000256" key="1">
    <source>
        <dbReference type="SAM" id="SignalP"/>
    </source>
</evidence>
<accession>A0A4U0TP96</accession>
<dbReference type="EMBL" id="NAJL01000054">
    <property type="protein sequence ID" value="TKA23555.1"/>
    <property type="molecule type" value="Genomic_DNA"/>
</dbReference>
<gene>
    <name evidence="2" type="ORF">B0A50_07133</name>
</gene>
<reference evidence="2 3" key="1">
    <citation type="submission" date="2017-03" db="EMBL/GenBank/DDBJ databases">
        <title>Genomes of endolithic fungi from Antarctica.</title>
        <authorList>
            <person name="Coleine C."/>
            <person name="Masonjones S."/>
            <person name="Stajich J.E."/>
        </authorList>
    </citation>
    <scope>NUCLEOTIDE SEQUENCE [LARGE SCALE GENOMIC DNA]</scope>
    <source>
        <strain evidence="2 3">CCFEE 6315</strain>
    </source>
</reference>
<feature type="signal peptide" evidence="1">
    <location>
        <begin position="1"/>
        <end position="15"/>
    </location>
</feature>
<dbReference type="Proteomes" id="UP000308549">
    <property type="component" value="Unassembled WGS sequence"/>
</dbReference>
<organism evidence="2 3">
    <name type="scientific">Salinomyces thailandicus</name>
    <dbReference type="NCBI Taxonomy" id="706561"/>
    <lineage>
        <taxon>Eukaryota</taxon>
        <taxon>Fungi</taxon>
        <taxon>Dikarya</taxon>
        <taxon>Ascomycota</taxon>
        <taxon>Pezizomycotina</taxon>
        <taxon>Dothideomycetes</taxon>
        <taxon>Dothideomycetidae</taxon>
        <taxon>Mycosphaerellales</taxon>
        <taxon>Teratosphaeriaceae</taxon>
        <taxon>Salinomyces</taxon>
    </lineage>
</organism>
<feature type="chain" id="PRO_5020974797" evidence="1">
    <location>
        <begin position="16"/>
        <end position="314"/>
    </location>
</feature>
<evidence type="ECO:0000313" key="3">
    <source>
        <dbReference type="Proteomes" id="UP000308549"/>
    </source>
</evidence>